<evidence type="ECO:0000313" key="3">
    <source>
        <dbReference type="Proteomes" id="UP000244906"/>
    </source>
</evidence>
<dbReference type="PANTHER" id="PTHR46211:SF1">
    <property type="entry name" value="GLYCEROPHOSPHODIESTER PHOSPHODIESTERASE, CYTOPLASMIC"/>
    <property type="match status" value="1"/>
</dbReference>
<evidence type="ECO:0000313" key="2">
    <source>
        <dbReference type="EMBL" id="PVZ67596.1"/>
    </source>
</evidence>
<dbReference type="EMBL" id="QDDL01000006">
    <property type="protein sequence ID" value="PVZ67596.1"/>
    <property type="molecule type" value="Genomic_DNA"/>
</dbReference>
<dbReference type="CDD" id="cd08582">
    <property type="entry name" value="GDPD_like_2"/>
    <property type="match status" value="1"/>
</dbReference>
<dbReference type="OrthoDB" id="9795622at2"/>
<comment type="caution">
    <text evidence="2">The sequence shown here is derived from an EMBL/GenBank/DDBJ whole genome shotgun (WGS) entry which is preliminary data.</text>
</comment>
<dbReference type="RefSeq" id="WP_116687792.1">
    <property type="nucleotide sequence ID" value="NZ_CAWNYD010000006.1"/>
</dbReference>
<dbReference type="Pfam" id="PF03009">
    <property type="entry name" value="GDPD"/>
    <property type="match status" value="1"/>
</dbReference>
<dbReference type="InterPro" id="IPR030395">
    <property type="entry name" value="GP_PDE_dom"/>
</dbReference>
<dbReference type="Proteomes" id="UP000244906">
    <property type="component" value="Unassembled WGS sequence"/>
</dbReference>
<feature type="domain" description="GP-PDE" evidence="1">
    <location>
        <begin position="21"/>
        <end position="266"/>
    </location>
</feature>
<dbReference type="PROSITE" id="PS50007">
    <property type="entry name" value="PIPLC_X_DOMAIN"/>
    <property type="match status" value="1"/>
</dbReference>
<dbReference type="Gene3D" id="3.20.20.190">
    <property type="entry name" value="Phosphatidylinositol (PI) phosphodiesterase"/>
    <property type="match status" value="1"/>
</dbReference>
<reference evidence="2 3" key="1">
    <citation type="submission" date="2018-04" db="EMBL/GenBank/DDBJ databases">
        <title>Thalassorhabdus spongiae gen. nov., sp. nov., isolated from a marine sponge in South-West Iceland.</title>
        <authorList>
            <person name="Knobloch S."/>
            <person name="Daussin A."/>
            <person name="Johannsson R."/>
            <person name="Marteinsson V.T."/>
        </authorList>
    </citation>
    <scope>NUCLEOTIDE SEQUENCE [LARGE SCALE GENOMIC DNA]</scope>
    <source>
        <strain evidence="2 3">Hp12</strain>
    </source>
</reference>
<dbReference type="GO" id="GO:0006629">
    <property type="term" value="P:lipid metabolic process"/>
    <property type="evidence" value="ECO:0007669"/>
    <property type="project" value="InterPro"/>
</dbReference>
<dbReference type="SUPFAM" id="SSF51695">
    <property type="entry name" value="PLC-like phosphodiesterases"/>
    <property type="match status" value="1"/>
</dbReference>
<dbReference type="PANTHER" id="PTHR46211">
    <property type="entry name" value="GLYCEROPHOSPHORYL DIESTER PHOSPHODIESTERASE"/>
    <property type="match status" value="1"/>
</dbReference>
<name>A0A2V1GT88_9GAMM</name>
<dbReference type="GO" id="GO:0008081">
    <property type="term" value="F:phosphoric diester hydrolase activity"/>
    <property type="evidence" value="ECO:0007669"/>
    <property type="project" value="InterPro"/>
</dbReference>
<dbReference type="AlphaFoldDB" id="A0A2V1GT88"/>
<keyword evidence="3" id="KW-1185">Reference proteome</keyword>
<organism evidence="2 3">
    <name type="scientific">Pelagibaculum spongiae</name>
    <dbReference type="NCBI Taxonomy" id="2080658"/>
    <lineage>
        <taxon>Bacteria</taxon>
        <taxon>Pseudomonadati</taxon>
        <taxon>Pseudomonadota</taxon>
        <taxon>Gammaproteobacteria</taxon>
        <taxon>Oceanospirillales</taxon>
        <taxon>Pelagibaculum</taxon>
    </lineage>
</organism>
<proteinExistence type="predicted"/>
<accession>A0A2V1GT88</accession>
<sequence>MDSSLLLPQASNVAIPATDSLKTVAHRGYSALAPENTLSAFNKAFETGCSFIEGDFWLTKDGKIVAIHDPFTNRVCKDSNLWIEDCTLEQLKQLDVGSWFDESFAGESIPELSEVLEIVPEDKGIFIEIKCDKKIVPALKQYLENSKLRMDQQIIIAFDPEVIREVKKQIPQAKTLWVVWWFLDEETNQPSNSIEQILHVAKSIGTDGIDINKTPWLTQQVVAKIRQQGLELHVFTVDELTDAIRCLALGVDTITTNRPQALRQEVANYLQPPMGTSRVDESLTVYEDGSWEFLPYRPDAF</sequence>
<dbReference type="PROSITE" id="PS51704">
    <property type="entry name" value="GP_PDE"/>
    <property type="match status" value="1"/>
</dbReference>
<dbReference type="InterPro" id="IPR017946">
    <property type="entry name" value="PLC-like_Pdiesterase_TIM-brl"/>
</dbReference>
<evidence type="ECO:0000259" key="1">
    <source>
        <dbReference type="PROSITE" id="PS51704"/>
    </source>
</evidence>
<gene>
    <name evidence="2" type="ORF">DC094_14245</name>
</gene>
<protein>
    <submittedName>
        <fullName evidence="2">Glycerophosphodiester phosphodiesterase</fullName>
    </submittedName>
</protein>